<evidence type="ECO:0000259" key="1">
    <source>
        <dbReference type="PROSITE" id="PS50943"/>
    </source>
</evidence>
<dbReference type="Gene3D" id="1.10.260.40">
    <property type="entry name" value="lambda repressor-like DNA-binding domains"/>
    <property type="match status" value="1"/>
</dbReference>
<dbReference type="Pfam" id="PF17765">
    <property type="entry name" value="MLTR_LBD"/>
    <property type="match status" value="1"/>
</dbReference>
<dbReference type="Gene3D" id="3.30.450.180">
    <property type="match status" value="1"/>
</dbReference>
<dbReference type="PANTHER" id="PTHR35010">
    <property type="entry name" value="BLL4672 PROTEIN-RELATED"/>
    <property type="match status" value="1"/>
</dbReference>
<name>A0ABZ1RSI6_9ACTN</name>
<reference evidence="2" key="1">
    <citation type="submission" date="2022-10" db="EMBL/GenBank/DDBJ databases">
        <title>The complete genomes of actinobacterial strains from the NBC collection.</title>
        <authorList>
            <person name="Joergensen T.S."/>
            <person name="Alvarez Arevalo M."/>
            <person name="Sterndorff E.B."/>
            <person name="Faurdal D."/>
            <person name="Vuksanovic O."/>
            <person name="Mourched A.-S."/>
            <person name="Charusanti P."/>
            <person name="Shaw S."/>
            <person name="Blin K."/>
            <person name="Weber T."/>
        </authorList>
    </citation>
    <scope>NUCLEOTIDE SEQUENCE</scope>
    <source>
        <strain evidence="2">NBC_00283</strain>
    </source>
</reference>
<proteinExistence type="predicted"/>
<feature type="domain" description="HTH cro/C1-type" evidence="1">
    <location>
        <begin position="20"/>
        <end position="74"/>
    </location>
</feature>
<dbReference type="InterPro" id="IPR001387">
    <property type="entry name" value="Cro/C1-type_HTH"/>
</dbReference>
<accession>A0ABZ1RSI6</accession>
<gene>
    <name evidence="2" type="ORF">OHU17_30535</name>
</gene>
<protein>
    <submittedName>
        <fullName evidence="2">Helix-turn-helix transcriptional regulator</fullName>
    </submittedName>
</protein>
<dbReference type="RefSeq" id="WP_328776913.1">
    <property type="nucleotide sequence ID" value="NZ_CP108057.1"/>
</dbReference>
<keyword evidence="3" id="KW-1185">Reference proteome</keyword>
<evidence type="ECO:0000313" key="2">
    <source>
        <dbReference type="EMBL" id="WUO49822.1"/>
    </source>
</evidence>
<dbReference type="SMART" id="SM00530">
    <property type="entry name" value="HTH_XRE"/>
    <property type="match status" value="1"/>
</dbReference>
<sequence>MAPTTAAAAAHRPSPFSREVRRWRALRRMSQLELAALAGTTQRHLSFIESGRSAPGRAMVVRLAESLALSLRERNALLLTAGYAPAYEESPRDGAAIEPAMNALRSILTGHLPYPAVVAGPRGELVLANAAFEVLTEGAAARLLEPPVNVLRLALHPEGMGPRVVNLAAWGRHVTESLRARAAAHPDGGLDALAAELAGYLPAGAPPGPDHLGFAVPLRLRTAGGELRLLTTLTSFATAVDVTLAELHLEAFLPADPETAELLRRRAAARGAAPAG</sequence>
<dbReference type="EMBL" id="CP108057">
    <property type="protein sequence ID" value="WUO49822.1"/>
    <property type="molecule type" value="Genomic_DNA"/>
</dbReference>
<evidence type="ECO:0000313" key="3">
    <source>
        <dbReference type="Proteomes" id="UP001432075"/>
    </source>
</evidence>
<dbReference type="PANTHER" id="PTHR35010:SF4">
    <property type="entry name" value="BLL5781 PROTEIN"/>
    <property type="match status" value="1"/>
</dbReference>
<dbReference type="InterPro" id="IPR010982">
    <property type="entry name" value="Lambda_DNA-bd_dom_sf"/>
</dbReference>
<dbReference type="SUPFAM" id="SSF47413">
    <property type="entry name" value="lambda repressor-like DNA-binding domains"/>
    <property type="match status" value="1"/>
</dbReference>
<dbReference type="CDD" id="cd00093">
    <property type="entry name" value="HTH_XRE"/>
    <property type="match status" value="1"/>
</dbReference>
<dbReference type="Proteomes" id="UP001432075">
    <property type="component" value="Chromosome"/>
</dbReference>
<dbReference type="Pfam" id="PF01381">
    <property type="entry name" value="HTH_3"/>
    <property type="match status" value="1"/>
</dbReference>
<dbReference type="PROSITE" id="PS50943">
    <property type="entry name" value="HTH_CROC1"/>
    <property type="match status" value="1"/>
</dbReference>
<organism evidence="2 3">
    <name type="scientific">Streptomyces goshikiensis</name>
    <dbReference type="NCBI Taxonomy" id="1942"/>
    <lineage>
        <taxon>Bacteria</taxon>
        <taxon>Bacillati</taxon>
        <taxon>Actinomycetota</taxon>
        <taxon>Actinomycetes</taxon>
        <taxon>Kitasatosporales</taxon>
        <taxon>Streptomycetaceae</taxon>
        <taxon>Streptomyces</taxon>
    </lineage>
</organism>
<dbReference type="InterPro" id="IPR041413">
    <property type="entry name" value="MLTR_LBD"/>
</dbReference>